<dbReference type="EMBL" id="BGZK01000999">
    <property type="protein sequence ID" value="GBP68024.1"/>
    <property type="molecule type" value="Genomic_DNA"/>
</dbReference>
<sequence length="113" mass="12604">MTGSIQLWTVRHRLAESVGGPVLFCLTVITYGEKSRWIVLKKTLTTRDVGCDASLATCVHDDLRRNTARIIYNDQCRPERGLVGGRSIALSGSDHRNQRKSFNVAQKGSFNVK</sequence>
<name>A0A4C1XZ95_EUMVA</name>
<comment type="caution">
    <text evidence="1">The sequence shown here is derived from an EMBL/GenBank/DDBJ whole genome shotgun (WGS) entry which is preliminary data.</text>
</comment>
<gene>
    <name evidence="1" type="ORF">EVAR_103984_1</name>
</gene>
<accession>A0A4C1XZ95</accession>
<dbReference type="AlphaFoldDB" id="A0A4C1XZ95"/>
<protein>
    <submittedName>
        <fullName evidence="1">Uncharacterized protein</fullName>
    </submittedName>
</protein>
<organism evidence="1 2">
    <name type="scientific">Eumeta variegata</name>
    <name type="common">Bagworm moth</name>
    <name type="synonym">Eumeta japonica</name>
    <dbReference type="NCBI Taxonomy" id="151549"/>
    <lineage>
        <taxon>Eukaryota</taxon>
        <taxon>Metazoa</taxon>
        <taxon>Ecdysozoa</taxon>
        <taxon>Arthropoda</taxon>
        <taxon>Hexapoda</taxon>
        <taxon>Insecta</taxon>
        <taxon>Pterygota</taxon>
        <taxon>Neoptera</taxon>
        <taxon>Endopterygota</taxon>
        <taxon>Lepidoptera</taxon>
        <taxon>Glossata</taxon>
        <taxon>Ditrysia</taxon>
        <taxon>Tineoidea</taxon>
        <taxon>Psychidae</taxon>
        <taxon>Oiketicinae</taxon>
        <taxon>Eumeta</taxon>
    </lineage>
</organism>
<dbReference type="Proteomes" id="UP000299102">
    <property type="component" value="Unassembled WGS sequence"/>
</dbReference>
<reference evidence="1 2" key="1">
    <citation type="journal article" date="2019" name="Commun. Biol.">
        <title>The bagworm genome reveals a unique fibroin gene that provides high tensile strength.</title>
        <authorList>
            <person name="Kono N."/>
            <person name="Nakamura H."/>
            <person name="Ohtoshi R."/>
            <person name="Tomita M."/>
            <person name="Numata K."/>
            <person name="Arakawa K."/>
        </authorList>
    </citation>
    <scope>NUCLEOTIDE SEQUENCE [LARGE SCALE GENOMIC DNA]</scope>
</reference>
<evidence type="ECO:0000313" key="1">
    <source>
        <dbReference type="EMBL" id="GBP68024.1"/>
    </source>
</evidence>
<proteinExistence type="predicted"/>
<evidence type="ECO:0000313" key="2">
    <source>
        <dbReference type="Proteomes" id="UP000299102"/>
    </source>
</evidence>
<keyword evidence="2" id="KW-1185">Reference proteome</keyword>